<dbReference type="EMBL" id="ADFV01106004">
    <property type="status" value="NOT_ANNOTATED_CDS"/>
    <property type="molecule type" value="Genomic_DNA"/>
</dbReference>
<evidence type="ECO:0000256" key="16">
    <source>
        <dbReference type="ARBA" id="ARBA00048367"/>
    </source>
</evidence>
<feature type="region of interest" description="Disordered" evidence="20">
    <location>
        <begin position="1415"/>
        <end position="1434"/>
    </location>
</feature>
<evidence type="ECO:0000256" key="11">
    <source>
        <dbReference type="ARBA" id="ARBA00023187"/>
    </source>
</evidence>
<dbReference type="FunFam" id="1.10.510.10:FF:000102">
    <property type="entry name" value="cyclin-dependent kinase 12 isoform X1"/>
    <property type="match status" value="1"/>
</dbReference>
<dbReference type="PROSITE" id="PS00108">
    <property type="entry name" value="PROTEIN_KINASE_ST"/>
    <property type="match status" value="1"/>
</dbReference>
<name>G1QJE5_NOMLE</name>
<dbReference type="EC" id="2.7.11.23" evidence="3"/>
<evidence type="ECO:0000256" key="4">
    <source>
        <dbReference type="ARBA" id="ARBA00012425"/>
    </source>
</evidence>
<dbReference type="GO" id="GO:0004693">
    <property type="term" value="F:cyclin-dependent protein serine/threonine kinase activity"/>
    <property type="evidence" value="ECO:0007669"/>
    <property type="project" value="UniProtKB-EC"/>
</dbReference>
<feature type="domain" description="Protein kinase" evidence="21">
    <location>
        <begin position="705"/>
        <end position="994"/>
    </location>
</feature>
<evidence type="ECO:0000256" key="3">
    <source>
        <dbReference type="ARBA" id="ARBA00012409"/>
    </source>
</evidence>
<feature type="compositionally biased region" description="Polar residues" evidence="20">
    <location>
        <begin position="231"/>
        <end position="255"/>
    </location>
</feature>
<evidence type="ECO:0000256" key="8">
    <source>
        <dbReference type="ARBA" id="ARBA00022741"/>
    </source>
</evidence>
<feature type="compositionally biased region" description="Basic and acidic residues" evidence="20">
    <location>
        <begin position="99"/>
        <end position="113"/>
    </location>
</feature>
<evidence type="ECO:0000259" key="21">
    <source>
        <dbReference type="PROSITE" id="PS50011"/>
    </source>
</evidence>
<feature type="compositionally biased region" description="Polar residues" evidence="20">
    <location>
        <begin position="572"/>
        <end position="593"/>
    </location>
</feature>
<dbReference type="EC" id="2.7.11.22" evidence="4"/>
<comment type="catalytic activity">
    <reaction evidence="17">
        <text>[DNA-directed RNA polymerase] + ATP = phospho-[DNA-directed RNA polymerase] + ADP + H(+)</text>
        <dbReference type="Rhea" id="RHEA:10216"/>
        <dbReference type="Rhea" id="RHEA-COMP:11321"/>
        <dbReference type="Rhea" id="RHEA-COMP:11322"/>
        <dbReference type="ChEBI" id="CHEBI:15378"/>
        <dbReference type="ChEBI" id="CHEBI:30616"/>
        <dbReference type="ChEBI" id="CHEBI:43176"/>
        <dbReference type="ChEBI" id="CHEBI:68546"/>
        <dbReference type="ChEBI" id="CHEBI:456216"/>
        <dbReference type="EC" id="2.7.11.23"/>
    </reaction>
</comment>
<dbReference type="GO" id="GO:0008024">
    <property type="term" value="C:cyclin/CDK positive transcription elongation factor complex"/>
    <property type="evidence" value="ECO:0007669"/>
    <property type="project" value="TreeGrafter"/>
</dbReference>
<reference evidence="22" key="2">
    <citation type="submission" date="2025-08" db="UniProtKB">
        <authorList>
            <consortium name="Ensembl"/>
        </authorList>
    </citation>
    <scope>IDENTIFICATION</scope>
</reference>
<evidence type="ECO:0000256" key="12">
    <source>
        <dbReference type="ARBA" id="ARBA00023242"/>
    </source>
</evidence>
<keyword evidence="6" id="KW-0507">mRNA processing</keyword>
<comment type="catalytic activity">
    <reaction evidence="16">
        <text>L-seryl-[protein] + ATP = O-phospho-L-seryl-[protein] + ADP + H(+)</text>
        <dbReference type="Rhea" id="RHEA:17989"/>
        <dbReference type="Rhea" id="RHEA-COMP:9863"/>
        <dbReference type="Rhea" id="RHEA-COMP:11604"/>
        <dbReference type="ChEBI" id="CHEBI:15378"/>
        <dbReference type="ChEBI" id="CHEBI:29999"/>
        <dbReference type="ChEBI" id="CHEBI:30616"/>
        <dbReference type="ChEBI" id="CHEBI:83421"/>
        <dbReference type="ChEBI" id="CHEBI:456216"/>
        <dbReference type="EC" id="2.7.11.22"/>
    </reaction>
</comment>
<dbReference type="GeneTree" id="ENSGT00940000157595"/>
<dbReference type="EMBL" id="ADFV01106002">
    <property type="status" value="NOT_ANNOTATED_CDS"/>
    <property type="molecule type" value="Genomic_DNA"/>
</dbReference>
<keyword evidence="7" id="KW-0808">Transferase</keyword>
<dbReference type="PROSITE" id="PS50011">
    <property type="entry name" value="PROTEIN_KINASE_DOM"/>
    <property type="match status" value="1"/>
</dbReference>
<evidence type="ECO:0000256" key="18">
    <source>
        <dbReference type="ARBA" id="ARBA00063016"/>
    </source>
</evidence>
<dbReference type="SUPFAM" id="SSF56112">
    <property type="entry name" value="Protein kinase-like (PK-like)"/>
    <property type="match status" value="1"/>
</dbReference>
<feature type="compositionally biased region" description="Polar residues" evidence="20">
    <location>
        <begin position="1045"/>
        <end position="1057"/>
    </location>
</feature>
<feature type="region of interest" description="Disordered" evidence="20">
    <location>
        <begin position="1440"/>
        <end position="1464"/>
    </location>
</feature>
<dbReference type="PROSITE" id="PS00107">
    <property type="entry name" value="PROTEIN_KINASE_ATP"/>
    <property type="match status" value="1"/>
</dbReference>
<dbReference type="InterPro" id="IPR008271">
    <property type="entry name" value="Ser/Thr_kinase_AS"/>
</dbReference>
<feature type="compositionally biased region" description="Basic residues" evidence="20">
    <location>
        <begin position="26"/>
        <end position="38"/>
    </location>
</feature>
<dbReference type="InterPro" id="IPR000719">
    <property type="entry name" value="Prot_kinase_dom"/>
</dbReference>
<dbReference type="EMBL" id="ADFV01106003">
    <property type="status" value="NOT_ANNOTATED_CDS"/>
    <property type="molecule type" value="Genomic_DNA"/>
</dbReference>
<evidence type="ECO:0000256" key="10">
    <source>
        <dbReference type="ARBA" id="ARBA00022840"/>
    </source>
</evidence>
<dbReference type="GO" id="GO:0032968">
    <property type="term" value="P:positive regulation of transcription elongation by RNA polymerase II"/>
    <property type="evidence" value="ECO:0007669"/>
    <property type="project" value="TreeGrafter"/>
</dbReference>
<evidence type="ECO:0000256" key="13">
    <source>
        <dbReference type="ARBA" id="ARBA00040213"/>
    </source>
</evidence>
<keyword evidence="5" id="KW-0723">Serine/threonine-protein kinase</keyword>
<organism evidence="22 23">
    <name type="scientific">Nomascus leucogenys</name>
    <name type="common">Northern white-cheeked gibbon</name>
    <name type="synonym">Hylobates leucogenys</name>
    <dbReference type="NCBI Taxonomy" id="61853"/>
    <lineage>
        <taxon>Eukaryota</taxon>
        <taxon>Metazoa</taxon>
        <taxon>Chordata</taxon>
        <taxon>Craniata</taxon>
        <taxon>Vertebrata</taxon>
        <taxon>Euteleostomi</taxon>
        <taxon>Mammalia</taxon>
        <taxon>Eutheria</taxon>
        <taxon>Euarchontoglires</taxon>
        <taxon>Primates</taxon>
        <taxon>Haplorrhini</taxon>
        <taxon>Catarrhini</taxon>
        <taxon>Hylobatidae</taxon>
        <taxon>Nomascus</taxon>
    </lineage>
</organism>
<sequence length="1464" mass="161809">SQLLGRLRQENRLNPGGGGCSEPRSARLRLKRKQKTKKTASLGTVIKPLVEYDDISSDSDTFSDDMAFKLDRRENDERRGSDRSDRLHKHRHHQHRRSRDLLKAKQTEKEKSQEVSSKSGSMKDRISGSSKRSNEETDDYGKAQVAKSSSKESRSSKLHKEKTRKERELKSGHKDRSKSHRKRETPKSYKTVDSPKRRSRSPHRKWSDSSKQDDSPSGASYGQDYDLSPPRSHTSSNYDSYKKSPGSTSRRQSISPPYKEPSAYQSSTRSPSPYSRRQRSVSPYSRRRSSSYERSGSYSGRSPSPYGRRRSSSPFLSKRSVSRSPLPSRKSMKSRSRSPAYSRHSSSHSKKKRSSSRSRHSSISPVRLPLNSSLGAELSRKKKERAAAAAAAKMDGKESKGSPVFLPRKENSSVEAKDSGLESKKLPRSVKLEKSAPDTELVNVIHLNTEVKNSSDTGKVKLDENSEKHLVKDLKAQGTRDSKPIALKEEIVTPKETETSEKETPPPLPTITSPPPPLPTTTPPPQTPPLPPLPPIPALPQQPPLPPQPAFSQVPASSTSTLPTSTHSKTSAVSSQANSQPPVQVSVKAQVSVTAAIPHLKTSTLPPLPLPPLLPGDDDMDSPKETLPSKPVKKEKEQRTRHLLTDLPLPPELPGGDLSPPDSPEPKAITPPQQPYKKRPKICCPRYGERRQTESDWGKRCVDKFDIIGIIGEGTYGQVYKAKDKDTGELVALKKVRLDNEKEGFPITAIREIKILRQLIHRSVVNMKEIVTDKQDALDFKKDKGAFYLVFEYMDHDLMGLLESGLVHFSEDHIKSFMKQLMEGLDYCHKKNFLHRDIKCSNILLNNRLSTFLFSSDLFSFKCRPYTNKVITLWYRPPELLLGEERYTPAIDVWSCGCILGELFTKKPIFQANLELAQLELISRLCGSPCPAVWPDVIKLPYFNTMKPKKQYRRRLREEFSFIPSAALDLLDHMLTLDPSKRCTAEQTLQSDFLKDVELSKMAPPDLPHWQDCHELWSKKRRRQRQSGVVVEEPPPSKTSRKETTSGTSTEPVKNSSPAPPQPAPGKVESGAGDAIGLGDITQQLNQSELAVLLNLLQSQTDLSISQMAQLLNIHSNPEMQQQLEALNQSISALTEATSQQQDSETMAPEESLKEAPSAPVILPSAEQTTLEASSTPADMQNILAVLLSQLMKTQEPAGSLEENNSDKNSGPQGPRRTPTMPQEEAAACPPHILPPEKRPPEPPGPPPPPPPPPLVEGDLSSAPQELNPAVTAVLLQLLSQPEAEPPGHLPHEHQALRPMEYSTRPHPNRTYGNTDGPETGFSAIDTDERNSGPASTESVVQTLVKNRTFSGSVSHLGESSSYQGTGSVQFPGDQDLRFARVPLALHPVVGQPFLKAEGSSNSVVHAETKLQNYGELGPGTTGASSSGAGLHWGGPTQSSAYGKLYRGPTRVPPRGGRGRGVPY</sequence>
<feature type="region of interest" description="Disordered" evidence="20">
    <location>
        <begin position="1135"/>
        <end position="1163"/>
    </location>
</feature>
<evidence type="ECO:0000256" key="5">
    <source>
        <dbReference type="ARBA" id="ARBA00022527"/>
    </source>
</evidence>
<feature type="compositionally biased region" description="Basic and acidic residues" evidence="20">
    <location>
        <begin position="163"/>
        <end position="174"/>
    </location>
</feature>
<reference evidence="22 23" key="1">
    <citation type="submission" date="2012-10" db="EMBL/GenBank/DDBJ databases">
        <authorList>
            <consortium name="Gibbon Genome Sequencing Consortium"/>
        </authorList>
    </citation>
    <scope>NUCLEOTIDE SEQUENCE [LARGE SCALE GENOMIC DNA]</scope>
</reference>
<keyword evidence="23" id="KW-1185">Reference proteome</keyword>
<feature type="compositionally biased region" description="Basic and acidic residues" evidence="20">
    <location>
        <begin position="66"/>
        <end position="85"/>
    </location>
</feature>
<dbReference type="InterPro" id="IPR011009">
    <property type="entry name" value="Kinase-like_dom_sf"/>
</dbReference>
<dbReference type="GO" id="GO:0030332">
    <property type="term" value="F:cyclin binding"/>
    <property type="evidence" value="ECO:0007669"/>
    <property type="project" value="UniProtKB-ARBA"/>
</dbReference>
<dbReference type="InterPro" id="IPR017441">
    <property type="entry name" value="Protein_kinase_ATP_BS"/>
</dbReference>
<proteinExistence type="inferred from homology"/>
<dbReference type="GO" id="GO:0008380">
    <property type="term" value="P:RNA splicing"/>
    <property type="evidence" value="ECO:0007669"/>
    <property type="project" value="UniProtKB-KW"/>
</dbReference>
<dbReference type="CDD" id="cd07864">
    <property type="entry name" value="STKc_CDK12"/>
    <property type="match status" value="1"/>
</dbReference>
<dbReference type="EMBL" id="ADFV01106006">
    <property type="status" value="NOT_ANNOTATED_CDS"/>
    <property type="molecule type" value="Genomic_DNA"/>
</dbReference>
<feature type="region of interest" description="Disordered" evidence="20">
    <location>
        <begin position="451"/>
        <end position="681"/>
    </location>
</feature>
<keyword evidence="9" id="KW-0418">Kinase</keyword>
<feature type="compositionally biased region" description="Pro residues" evidence="20">
    <location>
        <begin position="1242"/>
        <end position="1255"/>
    </location>
</feature>
<feature type="region of interest" description="Disordered" evidence="20">
    <location>
        <begin position="1"/>
        <end position="439"/>
    </location>
</feature>
<feature type="compositionally biased region" description="Pro residues" evidence="20">
    <location>
        <begin position="505"/>
        <end position="549"/>
    </location>
</feature>
<evidence type="ECO:0000256" key="20">
    <source>
        <dbReference type="SAM" id="MobiDB-lite"/>
    </source>
</evidence>
<comment type="similarity">
    <text evidence="2">Belongs to the protein kinase superfamily. CMGC Ser/Thr protein kinase family. CDC2/CDKX subfamily.</text>
</comment>
<feature type="binding site" evidence="19">
    <location>
        <position position="734"/>
    </location>
    <ligand>
        <name>ATP</name>
        <dbReference type="ChEBI" id="CHEBI:30616"/>
    </ligand>
</feature>
<dbReference type="GO" id="GO:0016607">
    <property type="term" value="C:nuclear speck"/>
    <property type="evidence" value="ECO:0007669"/>
    <property type="project" value="UniProtKB-SubCell"/>
</dbReference>
<feature type="compositionally biased region" description="Low complexity" evidence="20">
    <location>
        <begin position="292"/>
        <end position="306"/>
    </location>
</feature>
<accession>G1QJE5</accession>
<feature type="region of interest" description="Disordered" evidence="20">
    <location>
        <begin position="1021"/>
        <end position="1075"/>
    </location>
</feature>
<evidence type="ECO:0000256" key="14">
    <source>
        <dbReference type="ARBA" id="ARBA00041920"/>
    </source>
</evidence>
<feature type="compositionally biased region" description="Basic and acidic residues" evidence="20">
    <location>
        <begin position="458"/>
        <end position="504"/>
    </location>
</feature>
<evidence type="ECO:0000256" key="2">
    <source>
        <dbReference type="ARBA" id="ARBA00006485"/>
    </source>
</evidence>
<dbReference type="Gene3D" id="1.10.510.10">
    <property type="entry name" value="Transferase(Phosphotransferase) domain 1"/>
    <property type="match status" value="1"/>
</dbReference>
<feature type="compositionally biased region" description="Basic residues" evidence="20">
    <location>
        <begin position="345"/>
        <end position="360"/>
    </location>
</feature>
<gene>
    <name evidence="22" type="primary">CDK12</name>
</gene>
<feature type="compositionally biased region" description="Basic and acidic residues" evidence="20">
    <location>
        <begin position="632"/>
        <end position="644"/>
    </location>
</feature>
<evidence type="ECO:0000256" key="9">
    <source>
        <dbReference type="ARBA" id="ARBA00022777"/>
    </source>
</evidence>
<feature type="compositionally biased region" description="Low complexity" evidence="20">
    <location>
        <begin position="1447"/>
        <end position="1464"/>
    </location>
</feature>
<dbReference type="GO" id="GO:0006397">
    <property type="term" value="P:mRNA processing"/>
    <property type="evidence" value="ECO:0007669"/>
    <property type="project" value="UniProtKB-KW"/>
</dbReference>
<evidence type="ECO:0000256" key="6">
    <source>
        <dbReference type="ARBA" id="ARBA00022664"/>
    </source>
</evidence>
<feature type="compositionally biased region" description="Low complexity" evidence="20">
    <location>
        <begin position="557"/>
        <end position="571"/>
    </location>
</feature>
<dbReference type="Ensembl" id="ENSNLET00000001100.2">
    <property type="protein sequence ID" value="ENSNLEP00000001039.2"/>
    <property type="gene ID" value="ENSNLEG00000000862.3"/>
</dbReference>
<evidence type="ECO:0000256" key="15">
    <source>
        <dbReference type="ARBA" id="ARBA00047811"/>
    </source>
</evidence>
<keyword evidence="10 19" id="KW-0067">ATP-binding</keyword>
<feature type="compositionally biased region" description="Basic and acidic residues" evidence="20">
    <location>
        <begin position="205"/>
        <end position="214"/>
    </location>
</feature>
<keyword evidence="8 19" id="KW-0547">Nucleotide-binding</keyword>
<evidence type="ECO:0000313" key="22">
    <source>
        <dbReference type="Ensembl" id="ENSNLEP00000001039.2"/>
    </source>
</evidence>
<evidence type="ECO:0000256" key="1">
    <source>
        <dbReference type="ARBA" id="ARBA00004324"/>
    </source>
</evidence>
<dbReference type="GO" id="GO:0008353">
    <property type="term" value="F:RNA polymerase II CTD heptapeptide repeat kinase activity"/>
    <property type="evidence" value="ECO:0007669"/>
    <property type="project" value="UniProtKB-EC"/>
</dbReference>
<evidence type="ECO:0000256" key="7">
    <source>
        <dbReference type="ARBA" id="ARBA00022679"/>
    </source>
</evidence>
<dbReference type="Proteomes" id="UP000001073">
    <property type="component" value="Chromosome 19"/>
</dbReference>
<dbReference type="EMBL" id="ADFV01106005">
    <property type="status" value="NOT_ANNOTATED_CDS"/>
    <property type="molecule type" value="Genomic_DNA"/>
</dbReference>
<dbReference type="EMBL" id="ADFV01106007">
    <property type="status" value="NOT_ANNOTATED_CDS"/>
    <property type="molecule type" value="Genomic_DNA"/>
</dbReference>
<dbReference type="eggNOG" id="KOG0600">
    <property type="taxonomic scope" value="Eukaryota"/>
</dbReference>
<dbReference type="EMBL" id="ADFV01106000">
    <property type="status" value="NOT_ANNOTATED_CDS"/>
    <property type="molecule type" value="Genomic_DNA"/>
</dbReference>
<feature type="compositionally biased region" description="Polar residues" evidence="20">
    <location>
        <begin position="1135"/>
        <end position="1145"/>
    </location>
</feature>
<comment type="subcellular location">
    <subcellularLocation>
        <location evidence="1">Nucleus speckle</location>
    </subcellularLocation>
</comment>
<evidence type="ECO:0000256" key="17">
    <source>
        <dbReference type="ARBA" id="ARBA00049280"/>
    </source>
</evidence>
<comment type="catalytic activity">
    <reaction evidence="15">
        <text>L-threonyl-[protein] + ATP = O-phospho-L-threonyl-[protein] + ADP + H(+)</text>
        <dbReference type="Rhea" id="RHEA:46608"/>
        <dbReference type="Rhea" id="RHEA-COMP:11060"/>
        <dbReference type="Rhea" id="RHEA-COMP:11605"/>
        <dbReference type="ChEBI" id="CHEBI:15378"/>
        <dbReference type="ChEBI" id="CHEBI:30013"/>
        <dbReference type="ChEBI" id="CHEBI:30616"/>
        <dbReference type="ChEBI" id="CHEBI:61977"/>
        <dbReference type="ChEBI" id="CHEBI:456216"/>
        <dbReference type="EC" id="2.7.11.22"/>
    </reaction>
</comment>
<comment type="subunit">
    <text evidence="18">(Microbial infection) Interacts with human herpes virus 1 (HHV-1) transcriptional regulator ICP22.</text>
</comment>
<protein>
    <recommendedName>
        <fullName evidence="13">Cyclin-dependent kinase 12</fullName>
        <ecNumber evidence="4">2.7.11.22</ecNumber>
        <ecNumber evidence="3">2.7.11.23</ecNumber>
    </recommendedName>
    <alternativeName>
        <fullName evidence="14">Cell division protein kinase 12</fullName>
    </alternativeName>
</protein>
<reference evidence="22" key="3">
    <citation type="submission" date="2025-09" db="UniProtKB">
        <authorList>
            <consortium name="Ensembl"/>
        </authorList>
    </citation>
    <scope>IDENTIFICATION</scope>
</reference>
<feature type="compositionally biased region" description="Basic and acidic residues" evidence="20">
    <location>
        <begin position="121"/>
        <end position="141"/>
    </location>
</feature>
<feature type="region of interest" description="Disordered" evidence="20">
    <location>
        <begin position="1194"/>
        <end position="1339"/>
    </location>
</feature>
<dbReference type="Gene3D" id="3.30.200.20">
    <property type="entry name" value="Phosphorylase Kinase, domain 1"/>
    <property type="match status" value="1"/>
</dbReference>
<dbReference type="InterPro" id="IPR050108">
    <property type="entry name" value="CDK"/>
</dbReference>
<keyword evidence="11" id="KW-0508">mRNA splicing</keyword>
<feature type="compositionally biased region" description="Low complexity" evidence="20">
    <location>
        <begin position="266"/>
        <end position="284"/>
    </location>
</feature>
<dbReference type="PANTHER" id="PTHR24056">
    <property type="entry name" value="CELL DIVISION PROTEIN KINASE"/>
    <property type="match status" value="1"/>
</dbReference>
<feature type="compositionally biased region" description="Basic residues" evidence="20">
    <location>
        <begin position="86"/>
        <end position="98"/>
    </location>
</feature>
<dbReference type="EMBL" id="ADFV01105998">
    <property type="status" value="NOT_ANNOTATED_CDS"/>
    <property type="molecule type" value="Genomic_DNA"/>
</dbReference>
<dbReference type="FunFam" id="3.30.200.20:FF:000074">
    <property type="entry name" value="cyclin-dependent kinase 12 isoform X2"/>
    <property type="match status" value="1"/>
</dbReference>
<evidence type="ECO:0000256" key="19">
    <source>
        <dbReference type="PROSITE-ProRule" id="PRU10141"/>
    </source>
</evidence>
<feature type="compositionally biased region" description="Acidic residues" evidence="20">
    <location>
        <begin position="51"/>
        <end position="63"/>
    </location>
</feature>
<dbReference type="SMART" id="SM00220">
    <property type="entry name" value="S_TKc"/>
    <property type="match status" value="1"/>
</dbReference>
<keyword evidence="12" id="KW-0539">Nucleus</keyword>
<dbReference type="GO" id="GO:0005524">
    <property type="term" value="F:ATP binding"/>
    <property type="evidence" value="ECO:0007669"/>
    <property type="project" value="UniProtKB-UniRule"/>
</dbReference>
<feature type="compositionally biased region" description="Basic residues" evidence="20">
    <location>
        <begin position="175"/>
        <end position="184"/>
    </location>
</feature>
<dbReference type="PANTHER" id="PTHR24056:SF126">
    <property type="entry name" value="CYCLIN-DEPENDENT KINASE 12"/>
    <property type="match status" value="1"/>
</dbReference>
<dbReference type="EMBL" id="ADFV01105999">
    <property type="status" value="NOT_ANNOTATED_CDS"/>
    <property type="molecule type" value="Genomic_DNA"/>
</dbReference>
<feature type="compositionally biased region" description="Basic and acidic residues" evidence="20">
    <location>
        <begin position="407"/>
        <end position="437"/>
    </location>
</feature>
<evidence type="ECO:0000313" key="23">
    <source>
        <dbReference type="Proteomes" id="UP000001073"/>
    </source>
</evidence>
<dbReference type="Pfam" id="PF00069">
    <property type="entry name" value="Pkinase"/>
    <property type="match status" value="1"/>
</dbReference>
<dbReference type="EMBL" id="ADFV01106001">
    <property type="status" value="NOT_ANNOTATED_CDS"/>
    <property type="molecule type" value="Genomic_DNA"/>
</dbReference>